<evidence type="ECO:0000259" key="7">
    <source>
        <dbReference type="PROSITE" id="PS50113"/>
    </source>
</evidence>
<dbReference type="EMBL" id="CP064781">
    <property type="protein sequence ID" value="QRJ65759.1"/>
    <property type="molecule type" value="Genomic_DNA"/>
</dbReference>
<dbReference type="InterPro" id="IPR003661">
    <property type="entry name" value="HisK_dim/P_dom"/>
</dbReference>
<feature type="domain" description="PAC" evidence="7">
    <location>
        <begin position="198"/>
        <end position="250"/>
    </location>
</feature>
<dbReference type="InterPro" id="IPR036890">
    <property type="entry name" value="HATPase_C_sf"/>
</dbReference>
<evidence type="ECO:0000256" key="1">
    <source>
        <dbReference type="ARBA" id="ARBA00000085"/>
    </source>
</evidence>
<organism evidence="8 9">
    <name type="scientific">Azospira restricta</name>
    <dbReference type="NCBI Taxonomy" id="404405"/>
    <lineage>
        <taxon>Bacteria</taxon>
        <taxon>Pseudomonadati</taxon>
        <taxon>Pseudomonadota</taxon>
        <taxon>Betaproteobacteria</taxon>
        <taxon>Rhodocyclales</taxon>
        <taxon>Rhodocyclaceae</taxon>
        <taxon>Azospira</taxon>
    </lineage>
</organism>
<dbReference type="InterPro" id="IPR036097">
    <property type="entry name" value="HisK_dim/P_sf"/>
</dbReference>
<dbReference type="SUPFAM" id="SSF55874">
    <property type="entry name" value="ATPase domain of HSP90 chaperone/DNA topoisomerase II/histidine kinase"/>
    <property type="match status" value="1"/>
</dbReference>
<dbReference type="Pfam" id="PF08448">
    <property type="entry name" value="PAS_4"/>
    <property type="match status" value="1"/>
</dbReference>
<dbReference type="KEGG" id="ares:IWH25_14860"/>
<keyword evidence="3" id="KW-0597">Phosphoprotein</keyword>
<dbReference type="InterPro" id="IPR003594">
    <property type="entry name" value="HATPase_dom"/>
</dbReference>
<accession>A0A974SSU3</accession>
<dbReference type="PROSITE" id="PS50109">
    <property type="entry name" value="HIS_KIN"/>
    <property type="match status" value="1"/>
</dbReference>
<dbReference type="Gene3D" id="3.30.565.10">
    <property type="entry name" value="Histidine kinase-like ATPase, C-terminal domain"/>
    <property type="match status" value="1"/>
</dbReference>
<gene>
    <name evidence="8" type="ORF">IWH25_14860</name>
</gene>
<sequence>MRKTLVGADDAEQLLRFLTAWLAHHILDLDQSMARQIRAIRGGTPAAQAFRDEQARGGDPTSLRLLDAMNSLYRLVAARNDALLGMNRKLEQENAARTEALSALHDMERYLSQIIEGDPVPTFVIDAHHCITHWNRACAQFTGRPAAEMIGTDHQWSPFYPAARPTMADLIVNGGIESQVAEYYRGTFRRSPIIDGAYESENFFPTIGGGGRWLYFTAAPLRDVNGTLIGAIETLQDVTERRDAEAALRQHQEQLEQAIAERTAELADANARLAREHHELQQLLHKVEQTQQQLLQSEKLAAIGQLAAGVAHEINNPVGFVSSNLGTLKDYVGRLLDVIGAYERAVPEMPDAVRAARADADLDFLRDDIPALLAESADGLQRVSRIVRDLKNFSRVDEAEWQSADLNAALESTLNVVWNELKYKAEVVRELDGIPAVECVPAQINQVFMNLLINAVQAIPERGRITLRSGSGDGCVWFEVADTGCGMPEAVQKRIFEPFFTTKPVGKGTGLGLSISYDIVVKKHGGRFDVSSAPGAGTTFRITLPVAQAVEG</sequence>
<name>A0A974SSU3_9RHOO</name>
<dbReference type="InterPro" id="IPR000014">
    <property type="entry name" value="PAS"/>
</dbReference>
<proteinExistence type="predicted"/>
<evidence type="ECO:0000259" key="6">
    <source>
        <dbReference type="PROSITE" id="PS50112"/>
    </source>
</evidence>
<dbReference type="PRINTS" id="PR00344">
    <property type="entry name" value="BCTRLSENSOR"/>
</dbReference>
<dbReference type="InterPro" id="IPR000700">
    <property type="entry name" value="PAS-assoc_C"/>
</dbReference>
<dbReference type="Proteomes" id="UP000663444">
    <property type="component" value="Chromosome"/>
</dbReference>
<evidence type="ECO:0000313" key="9">
    <source>
        <dbReference type="Proteomes" id="UP000663444"/>
    </source>
</evidence>
<dbReference type="PANTHER" id="PTHR43065:SF50">
    <property type="entry name" value="HISTIDINE KINASE"/>
    <property type="match status" value="1"/>
</dbReference>
<feature type="domain" description="Histidine kinase" evidence="5">
    <location>
        <begin position="309"/>
        <end position="548"/>
    </location>
</feature>
<dbReference type="Gene3D" id="1.10.287.130">
    <property type="match status" value="1"/>
</dbReference>
<dbReference type="AlphaFoldDB" id="A0A974SSU3"/>
<dbReference type="GO" id="GO:0000155">
    <property type="term" value="F:phosphorelay sensor kinase activity"/>
    <property type="evidence" value="ECO:0007669"/>
    <property type="project" value="InterPro"/>
</dbReference>
<dbReference type="Gene3D" id="3.30.450.20">
    <property type="entry name" value="PAS domain"/>
    <property type="match status" value="1"/>
</dbReference>
<dbReference type="InterPro" id="IPR035965">
    <property type="entry name" value="PAS-like_dom_sf"/>
</dbReference>
<dbReference type="SUPFAM" id="SSF55785">
    <property type="entry name" value="PYP-like sensor domain (PAS domain)"/>
    <property type="match status" value="1"/>
</dbReference>
<evidence type="ECO:0000256" key="3">
    <source>
        <dbReference type="ARBA" id="ARBA00022553"/>
    </source>
</evidence>
<evidence type="ECO:0000256" key="2">
    <source>
        <dbReference type="ARBA" id="ARBA00012438"/>
    </source>
</evidence>
<dbReference type="SMART" id="SM00388">
    <property type="entry name" value="HisKA"/>
    <property type="match status" value="1"/>
</dbReference>
<dbReference type="SUPFAM" id="SSF47384">
    <property type="entry name" value="Homodimeric domain of signal transducing histidine kinase"/>
    <property type="match status" value="1"/>
</dbReference>
<keyword evidence="9" id="KW-1185">Reference proteome</keyword>
<reference evidence="8" key="1">
    <citation type="submission" date="2020-11" db="EMBL/GenBank/DDBJ databases">
        <title>Azospira restricta DSM 18626 genome sequence.</title>
        <authorList>
            <person name="Moe W.M."/>
        </authorList>
    </citation>
    <scope>NUCLEOTIDE SEQUENCE</scope>
    <source>
        <strain evidence="8">DSM 18626</strain>
    </source>
</reference>
<comment type="catalytic activity">
    <reaction evidence="1">
        <text>ATP + protein L-histidine = ADP + protein N-phospho-L-histidine.</text>
        <dbReference type="EC" id="2.7.13.3"/>
    </reaction>
</comment>
<dbReference type="SMART" id="SM00387">
    <property type="entry name" value="HATPase_c"/>
    <property type="match status" value="1"/>
</dbReference>
<dbReference type="PROSITE" id="PS50112">
    <property type="entry name" value="PAS"/>
    <property type="match status" value="1"/>
</dbReference>
<dbReference type="InterPro" id="IPR004358">
    <property type="entry name" value="Sig_transdc_His_kin-like_C"/>
</dbReference>
<evidence type="ECO:0000313" key="8">
    <source>
        <dbReference type="EMBL" id="QRJ65759.1"/>
    </source>
</evidence>
<protein>
    <recommendedName>
        <fullName evidence="2">histidine kinase</fullName>
        <ecNumber evidence="2">2.7.13.3</ecNumber>
    </recommendedName>
</protein>
<dbReference type="PROSITE" id="PS50113">
    <property type="entry name" value="PAC"/>
    <property type="match status" value="1"/>
</dbReference>
<dbReference type="PANTHER" id="PTHR43065">
    <property type="entry name" value="SENSOR HISTIDINE KINASE"/>
    <property type="match status" value="1"/>
</dbReference>
<dbReference type="NCBIfam" id="TIGR00229">
    <property type="entry name" value="sensory_box"/>
    <property type="match status" value="1"/>
</dbReference>
<dbReference type="CDD" id="cd00130">
    <property type="entry name" value="PAS"/>
    <property type="match status" value="1"/>
</dbReference>
<dbReference type="SMART" id="SM00091">
    <property type="entry name" value="PAS"/>
    <property type="match status" value="1"/>
</dbReference>
<evidence type="ECO:0000259" key="5">
    <source>
        <dbReference type="PROSITE" id="PS50109"/>
    </source>
</evidence>
<dbReference type="EC" id="2.7.13.3" evidence="2"/>
<dbReference type="InterPro" id="IPR013656">
    <property type="entry name" value="PAS_4"/>
</dbReference>
<keyword evidence="4" id="KW-0175">Coiled coil</keyword>
<feature type="coiled-coil region" evidence="4">
    <location>
        <begin position="241"/>
        <end position="300"/>
    </location>
</feature>
<dbReference type="InterPro" id="IPR005467">
    <property type="entry name" value="His_kinase_dom"/>
</dbReference>
<feature type="domain" description="PAS" evidence="6">
    <location>
        <begin position="107"/>
        <end position="179"/>
    </location>
</feature>
<dbReference type="Pfam" id="PF02518">
    <property type="entry name" value="HATPase_c"/>
    <property type="match status" value="1"/>
</dbReference>
<evidence type="ECO:0000256" key="4">
    <source>
        <dbReference type="SAM" id="Coils"/>
    </source>
</evidence>
<dbReference type="CDD" id="cd00082">
    <property type="entry name" value="HisKA"/>
    <property type="match status" value="1"/>
</dbReference>